<dbReference type="GO" id="GO:0006598">
    <property type="term" value="P:polyamine catabolic process"/>
    <property type="evidence" value="ECO:0007669"/>
    <property type="project" value="TreeGrafter"/>
</dbReference>
<evidence type="ECO:0000256" key="3">
    <source>
        <dbReference type="ARBA" id="ARBA00055068"/>
    </source>
</evidence>
<comment type="catalytic activity">
    <reaction evidence="2">
        <text>4-(gamma-L-glutamylamino)butanoate + H2O = 4-aminobutanoate + L-glutamate</text>
        <dbReference type="Rhea" id="RHEA:19737"/>
        <dbReference type="ChEBI" id="CHEBI:15377"/>
        <dbReference type="ChEBI" id="CHEBI:29985"/>
        <dbReference type="ChEBI" id="CHEBI:58800"/>
        <dbReference type="ChEBI" id="CHEBI:59888"/>
        <dbReference type="EC" id="3.5.1.94"/>
    </reaction>
</comment>
<evidence type="ECO:0000256" key="2">
    <source>
        <dbReference type="ARBA" id="ARBA00052718"/>
    </source>
</evidence>
<dbReference type="PROSITE" id="PS51273">
    <property type="entry name" value="GATASE_TYPE_1"/>
    <property type="match status" value="1"/>
</dbReference>
<dbReference type="RefSeq" id="WP_182219087.1">
    <property type="nucleotide sequence ID" value="NZ_JACEZS010000013.1"/>
</dbReference>
<evidence type="ECO:0000256" key="1">
    <source>
        <dbReference type="ARBA" id="ARBA00011083"/>
    </source>
</evidence>
<dbReference type="CDD" id="cd01745">
    <property type="entry name" value="GATase1_2"/>
    <property type="match status" value="1"/>
</dbReference>
<dbReference type="PANTHER" id="PTHR43235">
    <property type="entry name" value="GLUTAMINE AMIDOTRANSFERASE PB2B2.05-RELATED"/>
    <property type="match status" value="1"/>
</dbReference>
<dbReference type="Pfam" id="PF07722">
    <property type="entry name" value="Peptidase_C26"/>
    <property type="match status" value="1"/>
</dbReference>
<dbReference type="PANTHER" id="PTHR43235:SF1">
    <property type="entry name" value="GLUTAMINE AMIDOTRANSFERASE PB2B2.05-RELATED"/>
    <property type="match status" value="1"/>
</dbReference>
<evidence type="ECO:0000256" key="5">
    <source>
        <dbReference type="ARBA" id="ARBA00066788"/>
    </source>
</evidence>
<dbReference type="InterPro" id="IPR029062">
    <property type="entry name" value="Class_I_gatase-like"/>
</dbReference>
<evidence type="ECO:0000313" key="6">
    <source>
        <dbReference type="EMBL" id="MBA5606855.1"/>
    </source>
</evidence>
<name>A0A7W2EJ28_9BURK</name>
<dbReference type="GO" id="GO:0033969">
    <property type="term" value="F:gamma-glutamyl-gamma-aminobutyrate hydrolase activity"/>
    <property type="evidence" value="ECO:0007669"/>
    <property type="project" value="UniProtKB-EC"/>
</dbReference>
<keyword evidence="7" id="KW-1185">Reference proteome</keyword>
<organism evidence="6 7">
    <name type="scientific">Rugamonas fusca</name>
    <dbReference type="NCBI Taxonomy" id="2758568"/>
    <lineage>
        <taxon>Bacteria</taxon>
        <taxon>Pseudomonadati</taxon>
        <taxon>Pseudomonadota</taxon>
        <taxon>Betaproteobacteria</taxon>
        <taxon>Burkholderiales</taxon>
        <taxon>Oxalobacteraceae</taxon>
        <taxon>Telluria group</taxon>
        <taxon>Rugamonas</taxon>
    </lineage>
</organism>
<dbReference type="AlphaFoldDB" id="A0A7W2EJ28"/>
<dbReference type="EC" id="3.5.1.94" evidence="5"/>
<keyword evidence="6" id="KW-0378">Hydrolase</keyword>
<comment type="similarity">
    <text evidence="1">Belongs to the peptidase C26 family.</text>
</comment>
<comment type="function">
    <text evidence="3">Involved in the breakdown of putrescine via hydrolysis of the gamma-glutamyl linkage of gamma-glutamyl-gamma-aminobutyrate.</text>
</comment>
<sequence>MHRPIVIVPACINQVGVHPNHTAQRKYVDAVAAGAGCQPLILPALGEATDLQAVLAVADGIMLTGSPSNVHASLYGQELRDPSLPLDPARDATTLPLIRAALARGLPLLAICRGFQEVNVALGGTLHQAVHEVEGMRDHREPKHLSLEEQYAPSHRVRLEQGGRLSRILEGATEIDVNSLHGQGIATLAPGLQVEARAGDGLVEAYSVADAPGFTLALQWHPEWRLEHNPDSQKMFLAFGQACRIYQSKAGRGA</sequence>
<dbReference type="InterPro" id="IPR044668">
    <property type="entry name" value="PuuD-like"/>
</dbReference>
<dbReference type="InterPro" id="IPR011697">
    <property type="entry name" value="Peptidase_C26"/>
</dbReference>
<dbReference type="FunFam" id="3.40.50.880:FF:000030">
    <property type="entry name" value="Gamma-glutamyl-gamma-aminobutyrate hydrolase PuuD"/>
    <property type="match status" value="1"/>
</dbReference>
<protein>
    <recommendedName>
        <fullName evidence="5">gamma-glutamyl-gamma-aminobutyrate hydrolase</fullName>
        <ecNumber evidence="5">3.5.1.94</ecNumber>
    </recommendedName>
</protein>
<dbReference type="Gene3D" id="3.40.50.880">
    <property type="match status" value="1"/>
</dbReference>
<dbReference type="GO" id="GO:0005829">
    <property type="term" value="C:cytosol"/>
    <property type="evidence" value="ECO:0007669"/>
    <property type="project" value="TreeGrafter"/>
</dbReference>
<evidence type="ECO:0000313" key="7">
    <source>
        <dbReference type="Proteomes" id="UP000566711"/>
    </source>
</evidence>
<comment type="pathway">
    <text evidence="4">Amine and polyamine degradation; putrescine degradation; 4-aminobutanoate from putrescine: step 4/4.</text>
</comment>
<dbReference type="EMBL" id="JACEZS010000013">
    <property type="protein sequence ID" value="MBA5606855.1"/>
    <property type="molecule type" value="Genomic_DNA"/>
</dbReference>
<dbReference type="Proteomes" id="UP000566711">
    <property type="component" value="Unassembled WGS sequence"/>
</dbReference>
<dbReference type="SUPFAM" id="SSF52317">
    <property type="entry name" value="Class I glutamine amidotransferase-like"/>
    <property type="match status" value="1"/>
</dbReference>
<evidence type="ECO:0000256" key="4">
    <source>
        <dbReference type="ARBA" id="ARBA00060634"/>
    </source>
</evidence>
<accession>A0A7W2EJ28</accession>
<gene>
    <name evidence="6" type="ORF">H3H36_15980</name>
</gene>
<proteinExistence type="inferred from homology"/>
<reference evidence="6 7" key="1">
    <citation type="submission" date="2020-07" db="EMBL/GenBank/DDBJ databases">
        <title>Novel species isolated from subtropical streams in China.</title>
        <authorList>
            <person name="Lu H."/>
        </authorList>
    </citation>
    <scope>NUCLEOTIDE SEQUENCE [LARGE SCALE GENOMIC DNA]</scope>
    <source>
        <strain evidence="6 7">FT3S</strain>
    </source>
</reference>
<comment type="caution">
    <text evidence="6">The sequence shown here is derived from an EMBL/GenBank/DDBJ whole genome shotgun (WGS) entry which is preliminary data.</text>
</comment>